<comment type="caution">
    <text evidence="7">The sequence shown here is derived from an EMBL/GenBank/DDBJ whole genome shotgun (WGS) entry which is preliminary data.</text>
</comment>
<evidence type="ECO:0000256" key="5">
    <source>
        <dbReference type="ARBA" id="ARBA00023136"/>
    </source>
</evidence>
<protein>
    <submittedName>
        <fullName evidence="7">Branched-chain amino acid ABC transporter permease</fullName>
    </submittedName>
</protein>
<proteinExistence type="predicted"/>
<reference evidence="7 8" key="1">
    <citation type="submission" date="2023-08" db="EMBL/GenBank/DDBJ databases">
        <title>Phytohabitans sansha sp. nov., isolated from marine sediment.</title>
        <authorList>
            <person name="Zhao Y."/>
            <person name="Yi K."/>
        </authorList>
    </citation>
    <scope>NUCLEOTIDE SEQUENCE [LARGE SCALE GENOMIC DNA]</scope>
    <source>
        <strain evidence="7 8">ZYX-F-186</strain>
    </source>
</reference>
<feature type="transmembrane region" description="Helical" evidence="6">
    <location>
        <begin position="169"/>
        <end position="187"/>
    </location>
</feature>
<evidence type="ECO:0000256" key="4">
    <source>
        <dbReference type="ARBA" id="ARBA00022989"/>
    </source>
</evidence>
<feature type="transmembrane region" description="Helical" evidence="6">
    <location>
        <begin position="94"/>
        <end position="116"/>
    </location>
</feature>
<evidence type="ECO:0000256" key="2">
    <source>
        <dbReference type="ARBA" id="ARBA00022475"/>
    </source>
</evidence>
<evidence type="ECO:0000313" key="8">
    <source>
        <dbReference type="Proteomes" id="UP001230908"/>
    </source>
</evidence>
<dbReference type="Proteomes" id="UP001230908">
    <property type="component" value="Unassembled WGS sequence"/>
</dbReference>
<feature type="transmembrane region" description="Helical" evidence="6">
    <location>
        <begin position="222"/>
        <end position="241"/>
    </location>
</feature>
<sequence length="349" mass="36125">MTASRWVARVRAPAAKVAAGVVLPLLAAGGVWGIQGGWFLHISLLDVNFALITLLAALALHLLTGRAGLISIGSAGFYALGAALGGLFGTRLELPFLAVLALGLAVGALVGAVVGLPSLSLKGLYALLATLAFHFIAVFAYLEYSDTFGYAGIGYPPVSVFGYPIDTDIAWYGLLMAITILVVYAVGSLSRGRQGRVLVAIRDQEFAAAAAGINVGVTKVKVYALSSALTTLAGILYAYYLTTTTVDLFTLDLAIQLIAIIVIGGSSTVAGSVVGVAIWTALPKLIETLSNQAGSGWFYDNKDGFNNVVFGLAIILIIVLRPGGLAEMSMIAARAALVIPRRAPAGRDA</sequence>
<dbReference type="PANTHER" id="PTHR30482">
    <property type="entry name" value="HIGH-AFFINITY BRANCHED-CHAIN AMINO ACID TRANSPORT SYSTEM PERMEASE"/>
    <property type="match status" value="1"/>
</dbReference>
<feature type="transmembrane region" description="Helical" evidence="6">
    <location>
        <begin position="12"/>
        <end position="32"/>
    </location>
</feature>
<feature type="transmembrane region" description="Helical" evidence="6">
    <location>
        <begin position="123"/>
        <end position="142"/>
    </location>
</feature>
<dbReference type="RefSeq" id="WP_308718074.1">
    <property type="nucleotide sequence ID" value="NZ_JAVHUY010000063.1"/>
</dbReference>
<feature type="transmembrane region" description="Helical" evidence="6">
    <location>
        <begin position="38"/>
        <end position="60"/>
    </location>
</feature>
<dbReference type="InterPro" id="IPR001851">
    <property type="entry name" value="ABC_transp_permease"/>
</dbReference>
<feature type="transmembrane region" description="Helical" evidence="6">
    <location>
        <begin position="303"/>
        <end position="320"/>
    </location>
</feature>
<keyword evidence="5 6" id="KW-0472">Membrane</keyword>
<evidence type="ECO:0000256" key="1">
    <source>
        <dbReference type="ARBA" id="ARBA00004651"/>
    </source>
</evidence>
<keyword evidence="3 6" id="KW-0812">Transmembrane</keyword>
<feature type="transmembrane region" description="Helical" evidence="6">
    <location>
        <begin position="67"/>
        <end position="88"/>
    </location>
</feature>
<dbReference type="PANTHER" id="PTHR30482:SF10">
    <property type="entry name" value="HIGH-AFFINITY BRANCHED-CHAIN AMINO ACID TRANSPORT PROTEIN BRAE"/>
    <property type="match status" value="1"/>
</dbReference>
<dbReference type="InterPro" id="IPR043428">
    <property type="entry name" value="LivM-like"/>
</dbReference>
<keyword evidence="2" id="KW-1003">Cell membrane</keyword>
<feature type="transmembrane region" description="Helical" evidence="6">
    <location>
        <begin position="253"/>
        <end position="282"/>
    </location>
</feature>
<evidence type="ECO:0000256" key="6">
    <source>
        <dbReference type="SAM" id="Phobius"/>
    </source>
</evidence>
<dbReference type="CDD" id="cd06581">
    <property type="entry name" value="TM_PBP1_LivM_like"/>
    <property type="match status" value="1"/>
</dbReference>
<name>A0ABU0ZWF2_9ACTN</name>
<dbReference type="Pfam" id="PF02653">
    <property type="entry name" value="BPD_transp_2"/>
    <property type="match status" value="1"/>
</dbReference>
<keyword evidence="4 6" id="KW-1133">Transmembrane helix</keyword>
<keyword evidence="8" id="KW-1185">Reference proteome</keyword>
<accession>A0ABU0ZWF2</accession>
<dbReference type="EMBL" id="JAVHUY010000063">
    <property type="protein sequence ID" value="MDQ7910832.1"/>
    <property type="molecule type" value="Genomic_DNA"/>
</dbReference>
<evidence type="ECO:0000256" key="3">
    <source>
        <dbReference type="ARBA" id="ARBA00022692"/>
    </source>
</evidence>
<comment type="subcellular location">
    <subcellularLocation>
        <location evidence="1">Cell membrane</location>
        <topology evidence="1">Multi-pass membrane protein</topology>
    </subcellularLocation>
</comment>
<organism evidence="7 8">
    <name type="scientific">Phytohabitans maris</name>
    <dbReference type="NCBI Taxonomy" id="3071409"/>
    <lineage>
        <taxon>Bacteria</taxon>
        <taxon>Bacillati</taxon>
        <taxon>Actinomycetota</taxon>
        <taxon>Actinomycetes</taxon>
        <taxon>Micromonosporales</taxon>
        <taxon>Micromonosporaceae</taxon>
    </lineage>
</organism>
<evidence type="ECO:0000313" key="7">
    <source>
        <dbReference type="EMBL" id="MDQ7910832.1"/>
    </source>
</evidence>
<gene>
    <name evidence="7" type="ORF">RB614_40705</name>
</gene>